<evidence type="ECO:0000256" key="9">
    <source>
        <dbReference type="SAM" id="MobiDB-lite"/>
    </source>
</evidence>
<protein>
    <recommendedName>
        <fullName evidence="4">Protein TIC 214</fullName>
    </recommendedName>
    <alternativeName>
        <fullName evidence="8">Translocon at the inner envelope membrane of chloroplasts 214</fullName>
    </alternativeName>
</protein>
<organism evidence="11 12">
    <name type="scientific">Phtheirospermum japonicum</name>
    <dbReference type="NCBI Taxonomy" id="374723"/>
    <lineage>
        <taxon>Eukaryota</taxon>
        <taxon>Viridiplantae</taxon>
        <taxon>Streptophyta</taxon>
        <taxon>Embryophyta</taxon>
        <taxon>Tracheophyta</taxon>
        <taxon>Spermatophyta</taxon>
        <taxon>Magnoliopsida</taxon>
        <taxon>eudicotyledons</taxon>
        <taxon>Gunneridae</taxon>
        <taxon>Pentapetalae</taxon>
        <taxon>asterids</taxon>
        <taxon>lamiids</taxon>
        <taxon>Lamiales</taxon>
        <taxon>Orobanchaceae</taxon>
        <taxon>Orobanchaceae incertae sedis</taxon>
        <taxon>Phtheirospermum</taxon>
    </lineage>
</organism>
<reference evidence="11" key="1">
    <citation type="submission" date="2020-07" db="EMBL/GenBank/DDBJ databases">
        <title>Ethylene signaling mediates host invasion by parasitic plants.</title>
        <authorList>
            <person name="Yoshida S."/>
        </authorList>
    </citation>
    <scope>NUCLEOTIDE SEQUENCE</scope>
    <source>
        <strain evidence="11">Okayama</strain>
    </source>
</reference>
<evidence type="ECO:0000256" key="10">
    <source>
        <dbReference type="SAM" id="Phobius"/>
    </source>
</evidence>
<evidence type="ECO:0000256" key="8">
    <source>
        <dbReference type="ARBA" id="ARBA00029978"/>
    </source>
</evidence>
<dbReference type="EMBL" id="BMAC01000019">
    <property type="protein sequence ID" value="GFP80476.1"/>
    <property type="molecule type" value="Genomic_DNA"/>
</dbReference>
<keyword evidence="6" id="KW-0813">Transport</keyword>
<evidence type="ECO:0000256" key="7">
    <source>
        <dbReference type="ARBA" id="ARBA00022989"/>
    </source>
</evidence>
<gene>
    <name evidence="11" type="ORF">PHJA_000191000</name>
</gene>
<evidence type="ECO:0000256" key="3">
    <source>
        <dbReference type="ARBA" id="ARBA00011510"/>
    </source>
</evidence>
<comment type="subcellular location">
    <subcellularLocation>
        <location evidence="1">Plastid membrane</location>
        <topology evidence="1">Multi-pass membrane protein</topology>
    </subcellularLocation>
</comment>
<evidence type="ECO:0000256" key="4">
    <source>
        <dbReference type="ARBA" id="ARBA00016640"/>
    </source>
</evidence>
<evidence type="ECO:0000256" key="5">
    <source>
        <dbReference type="ARBA" id="ARBA00022692"/>
    </source>
</evidence>
<name>A0A830B1H6_9LAMI</name>
<evidence type="ECO:0000313" key="12">
    <source>
        <dbReference type="Proteomes" id="UP000653305"/>
    </source>
</evidence>
<dbReference type="Proteomes" id="UP000653305">
    <property type="component" value="Unassembled WGS sequence"/>
</dbReference>
<evidence type="ECO:0000256" key="2">
    <source>
        <dbReference type="ARBA" id="ARBA00009956"/>
    </source>
</evidence>
<keyword evidence="10" id="KW-0472">Membrane</keyword>
<feature type="compositionally biased region" description="Basic and acidic residues" evidence="9">
    <location>
        <begin position="36"/>
        <end position="53"/>
    </location>
</feature>
<feature type="region of interest" description="Disordered" evidence="9">
    <location>
        <begin position="36"/>
        <end position="59"/>
    </location>
</feature>
<comment type="caution">
    <text evidence="11">The sequence shown here is derived from an EMBL/GenBank/DDBJ whole genome shotgun (WGS) entry which is preliminary data.</text>
</comment>
<dbReference type="GO" id="GO:0015031">
    <property type="term" value="P:protein transport"/>
    <property type="evidence" value="ECO:0007669"/>
    <property type="project" value="UniProtKB-KW"/>
</dbReference>
<evidence type="ECO:0000256" key="6">
    <source>
        <dbReference type="ARBA" id="ARBA00022927"/>
    </source>
</evidence>
<sequence>MAWIFSTLLFITCVYFLGGIPSPIFIKKMKQTPKMEQRVESEEERDVQIERASKMKGTK</sequence>
<feature type="transmembrane region" description="Helical" evidence="10">
    <location>
        <begin position="6"/>
        <end position="26"/>
    </location>
</feature>
<keyword evidence="7 10" id="KW-1133">Transmembrane helix</keyword>
<comment type="subunit">
    <text evidence="3">Part of the Tic complex.</text>
</comment>
<dbReference type="InterPro" id="IPR008896">
    <property type="entry name" value="TIC214"/>
</dbReference>
<evidence type="ECO:0000256" key="1">
    <source>
        <dbReference type="ARBA" id="ARBA00004446"/>
    </source>
</evidence>
<accession>A0A830B1H6</accession>
<dbReference type="OrthoDB" id="1938219at2759"/>
<keyword evidence="5 10" id="KW-0812">Transmembrane</keyword>
<dbReference type="AlphaFoldDB" id="A0A830B1H6"/>
<evidence type="ECO:0000313" key="11">
    <source>
        <dbReference type="EMBL" id="GFP80476.1"/>
    </source>
</evidence>
<keyword evidence="12" id="KW-1185">Reference proteome</keyword>
<comment type="similarity">
    <text evidence="2">Belongs to the TIC214 family.</text>
</comment>
<dbReference type="GO" id="GO:0042170">
    <property type="term" value="C:plastid membrane"/>
    <property type="evidence" value="ECO:0007669"/>
    <property type="project" value="UniProtKB-SubCell"/>
</dbReference>
<keyword evidence="6" id="KW-0653">Protein transport</keyword>
<dbReference type="Pfam" id="PF05758">
    <property type="entry name" value="Ycf1"/>
    <property type="match status" value="1"/>
</dbReference>
<proteinExistence type="inferred from homology"/>